<protein>
    <submittedName>
        <fullName evidence="3">DNA-binding FrmR family transcriptional regulator</fullName>
    </submittedName>
</protein>
<dbReference type="Pfam" id="PF02583">
    <property type="entry name" value="Trns_repr_metal"/>
    <property type="match status" value="1"/>
</dbReference>
<evidence type="ECO:0000256" key="2">
    <source>
        <dbReference type="ARBA" id="ARBA00023008"/>
    </source>
</evidence>
<accession>A0ABU2BJN0</accession>
<dbReference type="GO" id="GO:0003677">
    <property type="term" value="F:DNA binding"/>
    <property type="evidence" value="ECO:0007669"/>
    <property type="project" value="UniProtKB-KW"/>
</dbReference>
<comment type="caution">
    <text evidence="3">The sequence shown here is derived from an EMBL/GenBank/DDBJ whole genome shotgun (WGS) entry which is preliminary data.</text>
</comment>
<dbReference type="InterPro" id="IPR038390">
    <property type="entry name" value="Metal_Tscrpt_repr_sf"/>
</dbReference>
<evidence type="ECO:0000313" key="3">
    <source>
        <dbReference type="EMBL" id="MDR7358862.1"/>
    </source>
</evidence>
<dbReference type="CDD" id="cd10148">
    <property type="entry name" value="CsoR-like_DUF156"/>
    <property type="match status" value="1"/>
</dbReference>
<keyword evidence="4" id="KW-1185">Reference proteome</keyword>
<keyword evidence="2" id="KW-0186">Copper</keyword>
<sequence>MIEATYTREGPTMELEADTMKPAINRLKRAQGQLNAVIRMLEEGGDCRAVVTQLSAASKAIDRAGFSIIATGLEQCLKSEDPTADRADMEKLFLSLA</sequence>
<reference evidence="3 4" key="1">
    <citation type="submission" date="2023-07" db="EMBL/GenBank/DDBJ databases">
        <title>Sequencing the genomes of 1000 actinobacteria strains.</title>
        <authorList>
            <person name="Klenk H.-P."/>
        </authorList>
    </citation>
    <scope>NUCLEOTIDE SEQUENCE [LARGE SCALE GENOMIC DNA]</scope>
    <source>
        <strain evidence="3 4">DSM 20167</strain>
    </source>
</reference>
<dbReference type="InterPro" id="IPR003735">
    <property type="entry name" value="Metal_Tscrpt_repr"/>
</dbReference>
<proteinExistence type="inferred from homology"/>
<dbReference type="PANTHER" id="PTHR33677">
    <property type="entry name" value="TRANSCRIPTIONAL REPRESSOR FRMR-RELATED"/>
    <property type="match status" value="1"/>
</dbReference>
<organism evidence="3 4">
    <name type="scientific">Paeniglutamicibacter sulfureus</name>
    <dbReference type="NCBI Taxonomy" id="43666"/>
    <lineage>
        <taxon>Bacteria</taxon>
        <taxon>Bacillati</taxon>
        <taxon>Actinomycetota</taxon>
        <taxon>Actinomycetes</taxon>
        <taxon>Micrococcales</taxon>
        <taxon>Micrococcaceae</taxon>
        <taxon>Paeniglutamicibacter</taxon>
    </lineage>
</organism>
<keyword evidence="3" id="KW-0238">DNA-binding</keyword>
<comment type="similarity">
    <text evidence="1">Belongs to the CsoR family.</text>
</comment>
<dbReference type="Gene3D" id="1.20.58.1000">
    <property type="entry name" value="Metal-sensitive repressor, helix protomer"/>
    <property type="match status" value="1"/>
</dbReference>
<dbReference type="PANTHER" id="PTHR33677:SF5">
    <property type="entry name" value="TRANSCRIPTIONAL REPRESSOR FRMR"/>
    <property type="match status" value="1"/>
</dbReference>
<dbReference type="Proteomes" id="UP001183817">
    <property type="component" value="Unassembled WGS sequence"/>
</dbReference>
<name>A0ABU2BJN0_9MICC</name>
<dbReference type="EMBL" id="JAVDYI010000001">
    <property type="protein sequence ID" value="MDR7358862.1"/>
    <property type="molecule type" value="Genomic_DNA"/>
</dbReference>
<evidence type="ECO:0000256" key="1">
    <source>
        <dbReference type="ARBA" id="ARBA00005428"/>
    </source>
</evidence>
<evidence type="ECO:0000313" key="4">
    <source>
        <dbReference type="Proteomes" id="UP001183817"/>
    </source>
</evidence>
<gene>
    <name evidence="3" type="ORF">J2S64_002553</name>
</gene>